<evidence type="ECO:0000259" key="7">
    <source>
        <dbReference type="Pfam" id="PF12832"/>
    </source>
</evidence>
<feature type="transmembrane region" description="Helical" evidence="6">
    <location>
        <begin position="272"/>
        <end position="296"/>
    </location>
</feature>
<evidence type="ECO:0000256" key="3">
    <source>
        <dbReference type="ARBA" id="ARBA00022692"/>
    </source>
</evidence>
<feature type="transmembrane region" description="Helical" evidence="6">
    <location>
        <begin position="72"/>
        <end position="94"/>
    </location>
</feature>
<dbReference type="GO" id="GO:0016020">
    <property type="term" value="C:membrane"/>
    <property type="evidence" value="ECO:0007669"/>
    <property type="project" value="UniProtKB-SubCell"/>
</dbReference>
<dbReference type="EMBL" id="MRZV01000072">
    <property type="protein sequence ID" value="PIK59853.1"/>
    <property type="molecule type" value="Genomic_DNA"/>
</dbReference>
<comment type="similarity">
    <text evidence="2">Belongs to the major facilitator superfamily. MFSD6 family.</text>
</comment>
<dbReference type="OrthoDB" id="515887at2759"/>
<dbReference type="AlphaFoldDB" id="A0A2G8LHX4"/>
<evidence type="ECO:0000256" key="5">
    <source>
        <dbReference type="ARBA" id="ARBA00023136"/>
    </source>
</evidence>
<gene>
    <name evidence="8" type="ORF">BSL78_03225</name>
</gene>
<evidence type="ECO:0000256" key="1">
    <source>
        <dbReference type="ARBA" id="ARBA00004141"/>
    </source>
</evidence>
<feature type="transmembrane region" description="Helical" evidence="6">
    <location>
        <begin position="152"/>
        <end position="176"/>
    </location>
</feature>
<evidence type="ECO:0000256" key="2">
    <source>
        <dbReference type="ARBA" id="ARBA00005241"/>
    </source>
</evidence>
<dbReference type="CDD" id="cd17335">
    <property type="entry name" value="MFS_MFSD6"/>
    <property type="match status" value="1"/>
</dbReference>
<dbReference type="InterPro" id="IPR036259">
    <property type="entry name" value="MFS_trans_sf"/>
</dbReference>
<evidence type="ECO:0000256" key="4">
    <source>
        <dbReference type="ARBA" id="ARBA00022989"/>
    </source>
</evidence>
<feature type="transmembrane region" description="Helical" evidence="6">
    <location>
        <begin position="230"/>
        <end position="251"/>
    </location>
</feature>
<proteinExistence type="inferred from homology"/>
<comment type="caution">
    <text evidence="8">The sequence shown here is derived from an EMBL/GenBank/DDBJ whole genome shotgun (WGS) entry which is preliminary data.</text>
</comment>
<feature type="transmembrane region" description="Helical" evidence="6">
    <location>
        <begin position="336"/>
        <end position="355"/>
    </location>
</feature>
<name>A0A2G8LHX4_STIJA</name>
<comment type="subcellular location">
    <subcellularLocation>
        <location evidence="1">Membrane</location>
        <topology evidence="1">Multi-pass membrane protein</topology>
    </subcellularLocation>
</comment>
<organism evidence="8 9">
    <name type="scientific">Stichopus japonicus</name>
    <name type="common">Sea cucumber</name>
    <dbReference type="NCBI Taxonomy" id="307972"/>
    <lineage>
        <taxon>Eukaryota</taxon>
        <taxon>Metazoa</taxon>
        <taxon>Echinodermata</taxon>
        <taxon>Eleutherozoa</taxon>
        <taxon>Echinozoa</taxon>
        <taxon>Holothuroidea</taxon>
        <taxon>Aspidochirotacea</taxon>
        <taxon>Aspidochirotida</taxon>
        <taxon>Stichopodidae</taxon>
        <taxon>Apostichopus</taxon>
    </lineage>
</organism>
<sequence length="427" mass="47016">MTAYGRTFQLGAGYSGHQVQYSIDKVKELKTDGFFHINKTFLPAKIFYFLFMGSMVSFLPFVPVYMEQLGLNSFQIGIIRAVQPICTIIACPFWGTVADKFSIHRIVVLIGIAVGCTASGATYFTPSALNSTTTNSTSGGPSPPPLDWDDSLLTFSIMISLSTVFIVFLAPVNPMIDSNVMELLKDHPDTDYGKQRLWGAVGWGSMSGLTGLAMDTYVKYNPDGNRFLPAYIIFALMMAPAIIPVLIMKFPPHSTPMSISKELLNLFREVKIIIFFIIAAVCGLSLGVIGTFQFLFLNELEAPSLVMGLTLTFTCVSEIPFMYLSDRFIQWFGHETVFSIVLFCYSLRFFLYSILQDPWHILPIELLHGICFGALWPAAASFANKVAPEGMGATVQTLMSAASLGLGEYRVSVRSDVADCSSLPVII</sequence>
<feature type="transmembrane region" description="Helical" evidence="6">
    <location>
        <begin position="106"/>
        <end position="124"/>
    </location>
</feature>
<evidence type="ECO:0000313" key="8">
    <source>
        <dbReference type="EMBL" id="PIK59853.1"/>
    </source>
</evidence>
<dbReference type="Pfam" id="PF12832">
    <property type="entry name" value="MFS_1_like"/>
    <property type="match status" value="1"/>
</dbReference>
<dbReference type="SUPFAM" id="SSF103473">
    <property type="entry name" value="MFS general substrate transporter"/>
    <property type="match status" value="1"/>
</dbReference>
<keyword evidence="9" id="KW-1185">Reference proteome</keyword>
<feature type="transmembrane region" description="Helical" evidence="6">
    <location>
        <begin position="197"/>
        <end position="218"/>
    </location>
</feature>
<dbReference type="Gene3D" id="1.20.1250.20">
    <property type="entry name" value="MFS general substrate transporter like domains"/>
    <property type="match status" value="2"/>
</dbReference>
<dbReference type="STRING" id="307972.A0A2G8LHX4"/>
<evidence type="ECO:0000256" key="6">
    <source>
        <dbReference type="SAM" id="Phobius"/>
    </source>
</evidence>
<feature type="transmembrane region" description="Helical" evidence="6">
    <location>
        <begin position="302"/>
        <end position="324"/>
    </location>
</feature>
<dbReference type="PANTHER" id="PTHR16172">
    <property type="entry name" value="MAJOR FACILITATOR SUPERFAMILY DOMAIN-CONTAINING PROTEIN 6-LIKE"/>
    <property type="match status" value="1"/>
</dbReference>
<accession>A0A2G8LHX4</accession>
<dbReference type="InterPro" id="IPR051717">
    <property type="entry name" value="MFS_MFSD6"/>
</dbReference>
<keyword evidence="3 6" id="KW-0812">Transmembrane</keyword>
<dbReference type="Proteomes" id="UP000230750">
    <property type="component" value="Unassembled WGS sequence"/>
</dbReference>
<feature type="transmembrane region" description="Helical" evidence="6">
    <location>
        <begin position="46"/>
        <end position="66"/>
    </location>
</feature>
<reference evidence="8 9" key="1">
    <citation type="journal article" date="2017" name="PLoS Biol.">
        <title>The sea cucumber genome provides insights into morphological evolution and visceral regeneration.</title>
        <authorList>
            <person name="Zhang X."/>
            <person name="Sun L."/>
            <person name="Yuan J."/>
            <person name="Sun Y."/>
            <person name="Gao Y."/>
            <person name="Zhang L."/>
            <person name="Li S."/>
            <person name="Dai H."/>
            <person name="Hamel J.F."/>
            <person name="Liu C."/>
            <person name="Yu Y."/>
            <person name="Liu S."/>
            <person name="Lin W."/>
            <person name="Guo K."/>
            <person name="Jin S."/>
            <person name="Xu P."/>
            <person name="Storey K.B."/>
            <person name="Huan P."/>
            <person name="Zhang T."/>
            <person name="Zhou Y."/>
            <person name="Zhang J."/>
            <person name="Lin C."/>
            <person name="Li X."/>
            <person name="Xing L."/>
            <person name="Huo D."/>
            <person name="Sun M."/>
            <person name="Wang L."/>
            <person name="Mercier A."/>
            <person name="Li F."/>
            <person name="Yang H."/>
            <person name="Xiang J."/>
        </authorList>
    </citation>
    <scope>NUCLEOTIDE SEQUENCE [LARGE SCALE GENOMIC DNA]</scope>
    <source>
        <strain evidence="8">Shaxun</strain>
        <tissue evidence="8">Muscle</tissue>
    </source>
</reference>
<keyword evidence="5 6" id="KW-0472">Membrane</keyword>
<keyword evidence="4 6" id="KW-1133">Transmembrane helix</keyword>
<feature type="domain" description="Major facilitator superfamily associated" evidence="7">
    <location>
        <begin position="45"/>
        <end position="408"/>
    </location>
</feature>
<dbReference type="InterPro" id="IPR024989">
    <property type="entry name" value="MFS_assoc_dom"/>
</dbReference>
<evidence type="ECO:0000313" key="9">
    <source>
        <dbReference type="Proteomes" id="UP000230750"/>
    </source>
</evidence>
<dbReference type="PANTHER" id="PTHR16172:SF42">
    <property type="entry name" value="MAJOR FACILITATOR SUPERFAMILY (MFS) PROFILE DOMAIN-CONTAINING PROTEIN"/>
    <property type="match status" value="1"/>
</dbReference>
<protein>
    <submittedName>
        <fullName evidence="8">Putative major facilitator superfamily domain-containing protein 6</fullName>
    </submittedName>
</protein>
<feature type="transmembrane region" description="Helical" evidence="6">
    <location>
        <begin position="361"/>
        <end position="383"/>
    </location>
</feature>